<reference evidence="2 3" key="1">
    <citation type="journal article" date="2019" name="Nat. Ecol. Evol.">
        <title>Megaphylogeny resolves global patterns of mushroom evolution.</title>
        <authorList>
            <person name="Varga T."/>
            <person name="Krizsan K."/>
            <person name="Foldi C."/>
            <person name="Dima B."/>
            <person name="Sanchez-Garcia M."/>
            <person name="Sanchez-Ramirez S."/>
            <person name="Szollosi G.J."/>
            <person name="Szarkandi J.G."/>
            <person name="Papp V."/>
            <person name="Albert L."/>
            <person name="Andreopoulos W."/>
            <person name="Angelini C."/>
            <person name="Antonin V."/>
            <person name="Barry K.W."/>
            <person name="Bougher N.L."/>
            <person name="Buchanan P."/>
            <person name="Buyck B."/>
            <person name="Bense V."/>
            <person name="Catcheside P."/>
            <person name="Chovatia M."/>
            <person name="Cooper J."/>
            <person name="Damon W."/>
            <person name="Desjardin D."/>
            <person name="Finy P."/>
            <person name="Geml J."/>
            <person name="Haridas S."/>
            <person name="Hughes K."/>
            <person name="Justo A."/>
            <person name="Karasinski D."/>
            <person name="Kautmanova I."/>
            <person name="Kiss B."/>
            <person name="Kocsube S."/>
            <person name="Kotiranta H."/>
            <person name="LaButti K.M."/>
            <person name="Lechner B.E."/>
            <person name="Liimatainen K."/>
            <person name="Lipzen A."/>
            <person name="Lukacs Z."/>
            <person name="Mihaltcheva S."/>
            <person name="Morgado L.N."/>
            <person name="Niskanen T."/>
            <person name="Noordeloos M.E."/>
            <person name="Ohm R.A."/>
            <person name="Ortiz-Santana B."/>
            <person name="Ovrebo C."/>
            <person name="Racz N."/>
            <person name="Riley R."/>
            <person name="Savchenko A."/>
            <person name="Shiryaev A."/>
            <person name="Soop K."/>
            <person name="Spirin V."/>
            <person name="Szebenyi C."/>
            <person name="Tomsovsky M."/>
            <person name="Tulloss R.E."/>
            <person name="Uehling J."/>
            <person name="Grigoriev I.V."/>
            <person name="Vagvolgyi C."/>
            <person name="Papp T."/>
            <person name="Martin F.M."/>
            <person name="Miettinen O."/>
            <person name="Hibbett D.S."/>
            <person name="Nagy L.G."/>
        </authorList>
    </citation>
    <scope>NUCLEOTIDE SEQUENCE [LARGE SCALE GENOMIC DNA]</scope>
    <source>
        <strain evidence="2 3">HHB13444</strain>
    </source>
</reference>
<evidence type="ECO:0000256" key="1">
    <source>
        <dbReference type="SAM" id="MobiDB-lite"/>
    </source>
</evidence>
<dbReference type="AlphaFoldDB" id="A0A5C3PDL6"/>
<name>A0A5C3PDL6_9APHY</name>
<proteinExistence type="predicted"/>
<evidence type="ECO:0000313" key="3">
    <source>
        <dbReference type="Proteomes" id="UP000308197"/>
    </source>
</evidence>
<accession>A0A5C3PDL6</accession>
<evidence type="ECO:0000313" key="2">
    <source>
        <dbReference type="EMBL" id="TFK87835.1"/>
    </source>
</evidence>
<feature type="region of interest" description="Disordered" evidence="1">
    <location>
        <begin position="1"/>
        <end position="44"/>
    </location>
</feature>
<sequence>MSQADTATHAPDQVPDNTRTARKHPRQDTSVARDGPAQALATTPNSIKSWNASIRAQVKERTMSYAVQGFLYPVYGGKPRLIMVPIKSDCEYEEDSPRWIEDLDFERWFPFGHIQTTVSSVPQLDRVLPNGFSLITTKNQLRTLRNACAESVLSVSHKGNLIVLRHSSRNPACLTNLYSTDRTLVDLLLIAHFKSLQDRESEDEI</sequence>
<gene>
    <name evidence="2" type="ORF">K466DRAFT_599167</name>
</gene>
<keyword evidence="3" id="KW-1185">Reference proteome</keyword>
<organism evidence="2 3">
    <name type="scientific">Polyporus arcularius HHB13444</name>
    <dbReference type="NCBI Taxonomy" id="1314778"/>
    <lineage>
        <taxon>Eukaryota</taxon>
        <taxon>Fungi</taxon>
        <taxon>Dikarya</taxon>
        <taxon>Basidiomycota</taxon>
        <taxon>Agaricomycotina</taxon>
        <taxon>Agaricomycetes</taxon>
        <taxon>Polyporales</taxon>
        <taxon>Polyporaceae</taxon>
        <taxon>Polyporus</taxon>
    </lineage>
</organism>
<dbReference type="InParanoid" id="A0A5C3PDL6"/>
<protein>
    <submittedName>
        <fullName evidence="2">Uncharacterized protein</fullName>
    </submittedName>
</protein>
<dbReference type="Proteomes" id="UP000308197">
    <property type="component" value="Unassembled WGS sequence"/>
</dbReference>
<dbReference type="EMBL" id="ML211137">
    <property type="protein sequence ID" value="TFK87835.1"/>
    <property type="molecule type" value="Genomic_DNA"/>
</dbReference>